<feature type="region of interest" description="Disordered" evidence="1">
    <location>
        <begin position="69"/>
        <end position="97"/>
    </location>
</feature>
<dbReference type="AlphaFoldDB" id="A0A2Z6P0I6"/>
<sequence>MSKFSKNMWCPYHHQPPLHISIQNGGSSNSSPLPICLVPVPLSVWPLYWVDLNDNGAYASTETFPLPLKLQPLPPSDDHSPKTSGHLSPSTSSSACF</sequence>
<name>A0A2Z6P0I6_TRISU</name>
<evidence type="ECO:0000313" key="2">
    <source>
        <dbReference type="EMBL" id="GAU49904.1"/>
    </source>
</evidence>
<keyword evidence="3" id="KW-1185">Reference proteome</keyword>
<reference evidence="3" key="1">
    <citation type="journal article" date="2017" name="Front. Plant Sci.">
        <title>Climate Clever Clovers: New Paradigm to Reduce the Environmental Footprint of Ruminants by Breeding Low Methanogenic Forages Utilizing Haplotype Variation.</title>
        <authorList>
            <person name="Kaur P."/>
            <person name="Appels R."/>
            <person name="Bayer P.E."/>
            <person name="Keeble-Gagnere G."/>
            <person name="Wang J."/>
            <person name="Hirakawa H."/>
            <person name="Shirasawa K."/>
            <person name="Vercoe P."/>
            <person name="Stefanova K."/>
            <person name="Durmic Z."/>
            <person name="Nichols P."/>
            <person name="Revell C."/>
            <person name="Isobe S.N."/>
            <person name="Edwards D."/>
            <person name="Erskine W."/>
        </authorList>
    </citation>
    <scope>NUCLEOTIDE SEQUENCE [LARGE SCALE GENOMIC DNA]</scope>
    <source>
        <strain evidence="3">cv. Daliak</strain>
    </source>
</reference>
<gene>
    <name evidence="2" type="ORF">TSUD_139600</name>
</gene>
<feature type="compositionally biased region" description="Low complexity" evidence="1">
    <location>
        <begin position="84"/>
        <end position="97"/>
    </location>
</feature>
<organism evidence="2 3">
    <name type="scientific">Trifolium subterraneum</name>
    <name type="common">Subterranean clover</name>
    <dbReference type="NCBI Taxonomy" id="3900"/>
    <lineage>
        <taxon>Eukaryota</taxon>
        <taxon>Viridiplantae</taxon>
        <taxon>Streptophyta</taxon>
        <taxon>Embryophyta</taxon>
        <taxon>Tracheophyta</taxon>
        <taxon>Spermatophyta</taxon>
        <taxon>Magnoliopsida</taxon>
        <taxon>eudicotyledons</taxon>
        <taxon>Gunneridae</taxon>
        <taxon>Pentapetalae</taxon>
        <taxon>rosids</taxon>
        <taxon>fabids</taxon>
        <taxon>Fabales</taxon>
        <taxon>Fabaceae</taxon>
        <taxon>Papilionoideae</taxon>
        <taxon>50 kb inversion clade</taxon>
        <taxon>NPAAA clade</taxon>
        <taxon>Hologalegina</taxon>
        <taxon>IRL clade</taxon>
        <taxon>Trifolieae</taxon>
        <taxon>Trifolium</taxon>
    </lineage>
</organism>
<protein>
    <submittedName>
        <fullName evidence="2">Uncharacterized protein</fullName>
    </submittedName>
</protein>
<evidence type="ECO:0000313" key="3">
    <source>
        <dbReference type="Proteomes" id="UP000242715"/>
    </source>
</evidence>
<proteinExistence type="predicted"/>
<dbReference type="Proteomes" id="UP000242715">
    <property type="component" value="Unassembled WGS sequence"/>
</dbReference>
<evidence type="ECO:0000256" key="1">
    <source>
        <dbReference type="SAM" id="MobiDB-lite"/>
    </source>
</evidence>
<accession>A0A2Z6P0I6</accession>
<dbReference type="EMBL" id="DF974651">
    <property type="protein sequence ID" value="GAU49904.1"/>
    <property type="molecule type" value="Genomic_DNA"/>
</dbReference>